<dbReference type="EMBL" id="HACG01000463">
    <property type="protein sequence ID" value="CEK47328.1"/>
    <property type="molecule type" value="Transcribed_RNA"/>
</dbReference>
<gene>
    <name evidence="1" type="primary">ORF1122</name>
</gene>
<reference evidence="1" key="1">
    <citation type="submission" date="2014-12" db="EMBL/GenBank/DDBJ databases">
        <title>Insight into the proteome of Arion vulgaris.</title>
        <authorList>
            <person name="Aradska J."/>
            <person name="Bulat T."/>
            <person name="Smidak R."/>
            <person name="Sarate P."/>
            <person name="Gangsoo J."/>
            <person name="Sialana F."/>
            <person name="Bilban M."/>
            <person name="Lubec G."/>
        </authorList>
    </citation>
    <scope>NUCLEOTIDE SEQUENCE</scope>
    <source>
        <tissue evidence="1">Skin</tissue>
    </source>
</reference>
<sequence>PKNCLSQPNITTPVFPCRSDQTCIVQAHMTCLTPPCLPFGECRDSEDVKDIPNPGSEWSCIPNPGSE</sequence>
<feature type="non-terminal residue" evidence="1">
    <location>
        <position position="1"/>
    </location>
</feature>
<accession>A0A0B6XTV6</accession>
<evidence type="ECO:0000313" key="1">
    <source>
        <dbReference type="EMBL" id="CEK47328.1"/>
    </source>
</evidence>
<protein>
    <submittedName>
        <fullName evidence="1">Uncharacterized protein</fullName>
    </submittedName>
</protein>
<dbReference type="AlphaFoldDB" id="A0A0B6XTV6"/>
<proteinExistence type="predicted"/>
<organism evidence="1">
    <name type="scientific">Arion vulgaris</name>
    <dbReference type="NCBI Taxonomy" id="1028688"/>
    <lineage>
        <taxon>Eukaryota</taxon>
        <taxon>Metazoa</taxon>
        <taxon>Spiralia</taxon>
        <taxon>Lophotrochozoa</taxon>
        <taxon>Mollusca</taxon>
        <taxon>Gastropoda</taxon>
        <taxon>Heterobranchia</taxon>
        <taxon>Euthyneura</taxon>
        <taxon>Panpulmonata</taxon>
        <taxon>Eupulmonata</taxon>
        <taxon>Stylommatophora</taxon>
        <taxon>Helicina</taxon>
        <taxon>Arionoidea</taxon>
        <taxon>Arionidae</taxon>
        <taxon>Arion</taxon>
    </lineage>
</organism>
<feature type="non-terminal residue" evidence="1">
    <location>
        <position position="67"/>
    </location>
</feature>
<name>A0A0B6XTV6_9EUPU</name>